<evidence type="ECO:0000259" key="1">
    <source>
        <dbReference type="Pfam" id="PF07034"/>
    </source>
</evidence>
<name>A0A4V5PBI7_MONMO</name>
<feature type="domain" description="Origin recognition complex subunit 3 N-terminal" evidence="1">
    <location>
        <begin position="83"/>
        <end position="205"/>
    </location>
</feature>
<dbReference type="AlphaFoldDB" id="A0A4V5PBI7"/>
<organism evidence="2 3">
    <name type="scientific">Monodon monoceros</name>
    <name type="common">Narwhal</name>
    <name type="synonym">Ceratodon monodon</name>
    <dbReference type="NCBI Taxonomy" id="40151"/>
    <lineage>
        <taxon>Eukaryota</taxon>
        <taxon>Metazoa</taxon>
        <taxon>Chordata</taxon>
        <taxon>Craniata</taxon>
        <taxon>Vertebrata</taxon>
        <taxon>Euteleostomi</taxon>
        <taxon>Mammalia</taxon>
        <taxon>Eutheria</taxon>
        <taxon>Laurasiatheria</taxon>
        <taxon>Artiodactyla</taxon>
        <taxon>Whippomorpha</taxon>
        <taxon>Cetacea</taxon>
        <taxon>Odontoceti</taxon>
        <taxon>Monodontidae</taxon>
        <taxon>Monodon</taxon>
    </lineage>
</organism>
<dbReference type="Pfam" id="PF07034">
    <property type="entry name" value="ORC3_N"/>
    <property type="match status" value="1"/>
</dbReference>
<proteinExistence type="predicted"/>
<accession>A0A4V5PBI7</accession>
<gene>
    <name evidence="2" type="ORF">EI555_018888</name>
</gene>
<evidence type="ECO:0000313" key="2">
    <source>
        <dbReference type="EMBL" id="TKC49300.1"/>
    </source>
</evidence>
<feature type="non-terminal residue" evidence="2">
    <location>
        <position position="1"/>
    </location>
</feature>
<dbReference type="EMBL" id="RWIC01000122">
    <property type="protein sequence ID" value="TKC49300.1"/>
    <property type="molecule type" value="Genomic_DNA"/>
</dbReference>
<dbReference type="Proteomes" id="UP000308365">
    <property type="component" value="Unassembled WGS sequence"/>
</dbReference>
<reference evidence="3" key="1">
    <citation type="journal article" date="2019" name="IScience">
        <title>Narwhal Genome Reveals Long-Term Low Genetic Diversity despite Current Large Abundance Size.</title>
        <authorList>
            <person name="Westbury M.V."/>
            <person name="Petersen B."/>
            <person name="Garde E."/>
            <person name="Heide-Jorgensen M.P."/>
            <person name="Lorenzen E.D."/>
        </authorList>
    </citation>
    <scope>NUCLEOTIDE SEQUENCE [LARGE SCALE GENOMIC DNA]</scope>
</reference>
<comment type="caution">
    <text evidence="2">The sequence shown here is derived from an EMBL/GenBank/DDBJ whole genome shotgun (WGS) entry which is preliminary data.</text>
</comment>
<dbReference type="InterPro" id="IPR045667">
    <property type="entry name" value="ORC3_N"/>
</dbReference>
<evidence type="ECO:0000313" key="3">
    <source>
        <dbReference type="Proteomes" id="UP000308365"/>
    </source>
</evidence>
<protein>
    <recommendedName>
        <fullName evidence="1">Origin recognition complex subunit 3 N-terminal domain-containing protein</fullName>
    </recommendedName>
</protein>
<sequence length="238" mass="27443">VSFWIPEEIKRLEFLKLKNYPKCCSCSRGKCKYDLAFKSQNHVTSYDVSLQKLKIIQEVTLLPKVGFTIDRLFIDVESKEEKTDQVSHSESDTLVQRFPFHLIHEYQTANRPNPSGKKTFFSISNTTILPAVLILKNMEGFTTKVLQDFIIISSRHQLEFLLILVSGIAKSTIIHWLLPHAVSLLIELFQFLSHRSSKPQHSVFCGVISQNPRELASLSENQCENIRLSSFRYVEKKL</sequence>